<dbReference type="EMBL" id="QUNO01000008">
    <property type="protein sequence ID" value="REH44595.1"/>
    <property type="molecule type" value="Genomic_DNA"/>
</dbReference>
<sequence length="243" mass="26218">MPDLTPFEERMLAGLRRVEPARRRRWLPVALTAAAAAGLLVLTVVRPPVQSPTDVREASAPPAIRHLRWLSPHATAAGPWAEEVWIDDVHHTVRLKSPDFDRTFADVPEPIALDRPGMPAEFAAMSPDVLAADQHTIVADLPRTADALGAAVERVAKQTGRYDAEVLTDLLSKPGLGADFRQLVVNLLLRTPGVGLLAAPAQDFSGRSGSDYTADVGPGALSFIIDMNTNTLLSMNKMTIVNQ</sequence>
<evidence type="ECO:0000256" key="1">
    <source>
        <dbReference type="SAM" id="Phobius"/>
    </source>
</evidence>
<gene>
    <name evidence="2" type="ORF">BCF44_10875</name>
</gene>
<organism evidence="2 3">
    <name type="scientific">Kutzneria buriramensis</name>
    <dbReference type="NCBI Taxonomy" id="1045776"/>
    <lineage>
        <taxon>Bacteria</taxon>
        <taxon>Bacillati</taxon>
        <taxon>Actinomycetota</taxon>
        <taxon>Actinomycetes</taxon>
        <taxon>Pseudonocardiales</taxon>
        <taxon>Pseudonocardiaceae</taxon>
        <taxon>Kutzneria</taxon>
    </lineage>
</organism>
<keyword evidence="1" id="KW-0472">Membrane</keyword>
<proteinExistence type="predicted"/>
<evidence type="ECO:0000313" key="3">
    <source>
        <dbReference type="Proteomes" id="UP000256269"/>
    </source>
</evidence>
<evidence type="ECO:0000313" key="2">
    <source>
        <dbReference type="EMBL" id="REH44595.1"/>
    </source>
</evidence>
<dbReference type="RefSeq" id="WP_116176544.1">
    <property type="nucleotide sequence ID" value="NZ_CP144375.1"/>
</dbReference>
<dbReference type="AlphaFoldDB" id="A0A3E0HFL7"/>
<name>A0A3E0HFL7_9PSEU</name>
<keyword evidence="1" id="KW-0812">Transmembrane</keyword>
<accession>A0A3E0HFL7</accession>
<comment type="caution">
    <text evidence="2">The sequence shown here is derived from an EMBL/GenBank/DDBJ whole genome shotgun (WGS) entry which is preliminary data.</text>
</comment>
<reference evidence="2 3" key="1">
    <citation type="submission" date="2018-08" db="EMBL/GenBank/DDBJ databases">
        <title>Genomic Encyclopedia of Archaeal and Bacterial Type Strains, Phase II (KMG-II): from individual species to whole genera.</title>
        <authorList>
            <person name="Goeker M."/>
        </authorList>
    </citation>
    <scope>NUCLEOTIDE SEQUENCE [LARGE SCALE GENOMIC DNA]</scope>
    <source>
        <strain evidence="2 3">DSM 45791</strain>
    </source>
</reference>
<dbReference type="Proteomes" id="UP000256269">
    <property type="component" value="Unassembled WGS sequence"/>
</dbReference>
<keyword evidence="1" id="KW-1133">Transmembrane helix</keyword>
<feature type="transmembrane region" description="Helical" evidence="1">
    <location>
        <begin position="26"/>
        <end position="45"/>
    </location>
</feature>
<dbReference type="OrthoDB" id="5243867at2"/>
<keyword evidence="3" id="KW-1185">Reference proteome</keyword>
<protein>
    <submittedName>
        <fullName evidence="2">Uncharacterized protein</fullName>
    </submittedName>
</protein>